<comment type="caution">
    <text evidence="2">The sequence shown here is derived from an EMBL/GenBank/DDBJ whole genome shotgun (WGS) entry which is preliminary data.</text>
</comment>
<organism evidence="2 3">
    <name type="scientific">Miscanthus lutarioriparius</name>
    <dbReference type="NCBI Taxonomy" id="422564"/>
    <lineage>
        <taxon>Eukaryota</taxon>
        <taxon>Viridiplantae</taxon>
        <taxon>Streptophyta</taxon>
        <taxon>Embryophyta</taxon>
        <taxon>Tracheophyta</taxon>
        <taxon>Spermatophyta</taxon>
        <taxon>Magnoliopsida</taxon>
        <taxon>Liliopsida</taxon>
        <taxon>Poales</taxon>
        <taxon>Poaceae</taxon>
        <taxon>PACMAD clade</taxon>
        <taxon>Panicoideae</taxon>
        <taxon>Andropogonodae</taxon>
        <taxon>Andropogoneae</taxon>
        <taxon>Saccharinae</taxon>
        <taxon>Miscanthus</taxon>
    </lineage>
</organism>
<dbReference type="Proteomes" id="UP000604825">
    <property type="component" value="Unassembled WGS sequence"/>
</dbReference>
<dbReference type="InterPro" id="IPR036047">
    <property type="entry name" value="F-box-like_dom_sf"/>
</dbReference>
<evidence type="ECO:0000259" key="1">
    <source>
        <dbReference type="PROSITE" id="PS50181"/>
    </source>
</evidence>
<keyword evidence="3" id="KW-1185">Reference proteome</keyword>
<dbReference type="PROSITE" id="PS50181">
    <property type="entry name" value="FBOX"/>
    <property type="match status" value="1"/>
</dbReference>
<evidence type="ECO:0000313" key="3">
    <source>
        <dbReference type="Proteomes" id="UP000604825"/>
    </source>
</evidence>
<dbReference type="InterPro" id="IPR053197">
    <property type="entry name" value="F-box_SCFL_complex_component"/>
</dbReference>
<dbReference type="CDD" id="cd22160">
    <property type="entry name" value="F-box_AtFBL13-like"/>
    <property type="match status" value="1"/>
</dbReference>
<sequence>MAPLTRRRKNALAAAPPAPVIDPADRISKLPEEIQAQVLSFLPAQEAVRTCVLARTWRHVWKFTRRLLITGDSVQEVREFVDLLLINFASLDASEIRFDPCEEFDDDDDIDPYLDDEDTSSLNRWISRVLECQIQMLWVDIDARGYFDAYLHMSNRLLVSRHLTRLELTGVLFICRCLNLDGCPALEHLEINECCLEDVRKITSLSLKHLVITSCESNDARNRIQICVPRLVSLLWLGNIDVMTPLLERMPELVEAKFQINSYRDKCYCDDPMACYHITQDGDTSDIDSDSDDGEEGSGDYAGQNTTKCVVLEGLAQARDLVLLADRPTFIFKRDLRWCPTFSMLKTLVLTQVYWCEPADCSVLECMLEHAPLLEKLTLTLKKEPRDGKYKVEIKGYPDAKVKSTKISQHLQIVKIICEDVNGIFFNVLNFLGTLNLCFETRVTKK</sequence>
<proteinExistence type="predicted"/>
<dbReference type="EMBL" id="CAJGYO010000010">
    <property type="protein sequence ID" value="CAD6257689.1"/>
    <property type="molecule type" value="Genomic_DNA"/>
</dbReference>
<dbReference type="SUPFAM" id="SSF81383">
    <property type="entry name" value="F-box domain"/>
    <property type="match status" value="1"/>
</dbReference>
<dbReference type="Gene3D" id="1.20.1280.50">
    <property type="match status" value="1"/>
</dbReference>
<reference evidence="2" key="1">
    <citation type="submission" date="2020-10" db="EMBL/GenBank/DDBJ databases">
        <authorList>
            <person name="Han B."/>
            <person name="Lu T."/>
            <person name="Zhao Q."/>
            <person name="Huang X."/>
            <person name="Zhao Y."/>
        </authorList>
    </citation>
    <scope>NUCLEOTIDE SEQUENCE</scope>
</reference>
<dbReference type="InterPro" id="IPR001810">
    <property type="entry name" value="F-box_dom"/>
</dbReference>
<dbReference type="SUPFAM" id="SSF52047">
    <property type="entry name" value="RNI-like"/>
    <property type="match status" value="1"/>
</dbReference>
<dbReference type="OrthoDB" id="652335at2759"/>
<dbReference type="PANTHER" id="PTHR34223">
    <property type="entry name" value="OS11G0201299 PROTEIN"/>
    <property type="match status" value="1"/>
</dbReference>
<evidence type="ECO:0000313" key="2">
    <source>
        <dbReference type="EMBL" id="CAD6257689.1"/>
    </source>
</evidence>
<name>A0A811QNW0_9POAL</name>
<dbReference type="InterPro" id="IPR053781">
    <property type="entry name" value="F-box_AtFBL13-like"/>
</dbReference>
<accession>A0A811QNW0</accession>
<gene>
    <name evidence="2" type="ORF">NCGR_LOCUS41174</name>
</gene>
<dbReference type="Pfam" id="PF00646">
    <property type="entry name" value="F-box"/>
    <property type="match status" value="1"/>
</dbReference>
<feature type="domain" description="F-box" evidence="1">
    <location>
        <begin position="24"/>
        <end position="60"/>
    </location>
</feature>
<dbReference type="AlphaFoldDB" id="A0A811QNW0"/>
<dbReference type="PANTHER" id="PTHR34223:SF22">
    <property type="entry name" value="OS11G0208300 PROTEIN"/>
    <property type="match status" value="1"/>
</dbReference>
<protein>
    <recommendedName>
        <fullName evidence="1">F-box domain-containing protein</fullName>
    </recommendedName>
</protein>